<dbReference type="InterPro" id="IPR027417">
    <property type="entry name" value="P-loop_NTPase"/>
</dbReference>
<dbReference type="CDD" id="cd00303">
    <property type="entry name" value="retropepsin_like"/>
    <property type="match status" value="2"/>
</dbReference>
<dbReference type="InParanoid" id="A0A1J7J9Q4"/>
<name>A0A1J7J9Q4_9PEZI</name>
<dbReference type="InterPro" id="IPR021109">
    <property type="entry name" value="Peptidase_aspartic_dom_sf"/>
</dbReference>
<accession>A0A1J7J9Q4</accession>
<dbReference type="EMBL" id="KV875100">
    <property type="protein sequence ID" value="OIW26520.1"/>
    <property type="molecule type" value="Genomic_DNA"/>
</dbReference>
<dbReference type="Proteomes" id="UP000182658">
    <property type="component" value="Unassembled WGS sequence"/>
</dbReference>
<proteinExistence type="predicted"/>
<sequence length="517" mass="57131">MERSQGTSALWIQGLGGAGKTQLAMQYMSLDKKDYPGGFSWFAAETQATPDQTSRQQFAHAQPLLRGSSNPHSEPPSHEVALNNAGKAQMNSARRSLTEYSFMVKSHWPLLRDNFVSKQHADLLLAIAMETGTTRTSNFSSGGKQYFVPGYLGRTPIEAFPDSGADVCLISPSMASGLGLEVLPGIGRTIQLANKKPVKSPGSVYVPWTFSGERTPHVLECWVLPGCVHSLVLGNNFLRATQTLTKFASRIKSKVIGLPKRLRLRLLGEEKQRLWGYLNGNLTAALPDTGSDVMLISRDYAEKMGLAIDGGCENWLEVEYADGSTAWTSGVARHVLWTVGGKTVRCDFHVLDDLCVDVVLSNDYLFKARVFSEHSDCFFDTDSEEELFQLCNIRLIGRFSDTLSGLEDEYLEDVTSPTAFGPGLVQRELARRDQIRDGILALPETEQEAASQAEAERRRRWQALRDEHRLRSGQSSGFESCSHWGGGREWRARETGSEDVVEEEGQCFYSAAASKTG</sequence>
<feature type="region of interest" description="Disordered" evidence="1">
    <location>
        <begin position="470"/>
        <end position="502"/>
    </location>
</feature>
<feature type="compositionally biased region" description="Basic and acidic residues" evidence="1">
    <location>
        <begin position="486"/>
        <end position="496"/>
    </location>
</feature>
<dbReference type="SUPFAM" id="SSF50630">
    <property type="entry name" value="Acid proteases"/>
    <property type="match status" value="2"/>
</dbReference>
<dbReference type="AlphaFoldDB" id="A0A1J7J9Q4"/>
<dbReference type="Pfam" id="PF13650">
    <property type="entry name" value="Asp_protease_2"/>
    <property type="match status" value="1"/>
</dbReference>
<dbReference type="OrthoDB" id="6079484at2759"/>
<evidence type="ECO:0008006" key="4">
    <source>
        <dbReference type="Google" id="ProtNLM"/>
    </source>
</evidence>
<dbReference type="Gene3D" id="3.40.50.300">
    <property type="entry name" value="P-loop containing nucleotide triphosphate hydrolases"/>
    <property type="match status" value="1"/>
</dbReference>
<evidence type="ECO:0000313" key="3">
    <source>
        <dbReference type="Proteomes" id="UP000182658"/>
    </source>
</evidence>
<protein>
    <recommendedName>
        <fullName evidence="4">Peptidase A2 domain-containing protein</fullName>
    </recommendedName>
</protein>
<dbReference type="Gene3D" id="2.40.70.10">
    <property type="entry name" value="Acid Proteases"/>
    <property type="match status" value="2"/>
</dbReference>
<evidence type="ECO:0000256" key="1">
    <source>
        <dbReference type="SAM" id="MobiDB-lite"/>
    </source>
</evidence>
<reference evidence="2 3" key="1">
    <citation type="submission" date="2016-10" db="EMBL/GenBank/DDBJ databases">
        <title>Draft genome sequence of Coniochaeta ligniaria NRRL30616, a lignocellulolytic fungus for bioabatement of inhibitors in plant biomass hydrolysates.</title>
        <authorList>
            <consortium name="DOE Joint Genome Institute"/>
            <person name="Jimenez D.J."/>
            <person name="Hector R.E."/>
            <person name="Riley R."/>
            <person name="Sun H."/>
            <person name="Grigoriev I.V."/>
            <person name="Van Elsas J.D."/>
            <person name="Nichols N.N."/>
        </authorList>
    </citation>
    <scope>NUCLEOTIDE SEQUENCE [LARGE SCALE GENOMIC DNA]</scope>
    <source>
        <strain evidence="2 3">NRRL 30616</strain>
    </source>
</reference>
<dbReference type="STRING" id="1408157.A0A1J7J9Q4"/>
<evidence type="ECO:0000313" key="2">
    <source>
        <dbReference type="EMBL" id="OIW26520.1"/>
    </source>
</evidence>
<organism evidence="2 3">
    <name type="scientific">Coniochaeta ligniaria NRRL 30616</name>
    <dbReference type="NCBI Taxonomy" id="1408157"/>
    <lineage>
        <taxon>Eukaryota</taxon>
        <taxon>Fungi</taxon>
        <taxon>Dikarya</taxon>
        <taxon>Ascomycota</taxon>
        <taxon>Pezizomycotina</taxon>
        <taxon>Sordariomycetes</taxon>
        <taxon>Sordariomycetidae</taxon>
        <taxon>Coniochaetales</taxon>
        <taxon>Coniochaetaceae</taxon>
        <taxon>Coniochaeta</taxon>
    </lineage>
</organism>
<keyword evidence="3" id="KW-1185">Reference proteome</keyword>
<gene>
    <name evidence="2" type="ORF">CONLIGDRAFT_478787</name>
</gene>